<dbReference type="EMBL" id="JADBEO010000002">
    <property type="protein sequence ID" value="MDR4305349.1"/>
    <property type="molecule type" value="Genomic_DNA"/>
</dbReference>
<sequence>MKFRQSRTSALICAGVAAVLYGASGSGASAQLRFPGVYQEGRQASCTDTGPEPCTVEFSTLTKAPLKVLKASCTILSTEGGSPSKEITGVTLGRVTENGKNFVAGQYLAPLQTEFAGPGQIVINVLADTLFVVPRNFRPAIRVSRLNGPPVSASCTIAGEELKD</sequence>
<feature type="signal peptide" evidence="1">
    <location>
        <begin position="1"/>
        <end position="28"/>
    </location>
</feature>
<gene>
    <name evidence="2" type="ORF">IHQ68_01765</name>
</gene>
<organism evidence="2 3">
    <name type="scientific">Chelatococcus sambhunathii</name>
    <dbReference type="NCBI Taxonomy" id="363953"/>
    <lineage>
        <taxon>Bacteria</taxon>
        <taxon>Pseudomonadati</taxon>
        <taxon>Pseudomonadota</taxon>
        <taxon>Alphaproteobacteria</taxon>
        <taxon>Hyphomicrobiales</taxon>
        <taxon>Chelatococcaceae</taxon>
        <taxon>Chelatococcus</taxon>
    </lineage>
</organism>
<evidence type="ECO:0000256" key="1">
    <source>
        <dbReference type="SAM" id="SignalP"/>
    </source>
</evidence>
<feature type="chain" id="PRO_5046195475" description="Secreted protein" evidence="1">
    <location>
        <begin position="29"/>
        <end position="164"/>
    </location>
</feature>
<dbReference type="Proteomes" id="UP001181622">
    <property type="component" value="Unassembled WGS sequence"/>
</dbReference>
<keyword evidence="3" id="KW-1185">Reference proteome</keyword>
<proteinExistence type="predicted"/>
<name>A0ABU1DB64_9HYPH</name>
<keyword evidence="1" id="KW-0732">Signal</keyword>
<protein>
    <recommendedName>
        <fullName evidence="4">Secreted protein</fullName>
    </recommendedName>
</protein>
<comment type="caution">
    <text evidence="2">The sequence shown here is derived from an EMBL/GenBank/DDBJ whole genome shotgun (WGS) entry which is preliminary data.</text>
</comment>
<accession>A0ABU1DB64</accession>
<evidence type="ECO:0008006" key="4">
    <source>
        <dbReference type="Google" id="ProtNLM"/>
    </source>
</evidence>
<evidence type="ECO:0000313" key="2">
    <source>
        <dbReference type="EMBL" id="MDR4305349.1"/>
    </source>
</evidence>
<evidence type="ECO:0000313" key="3">
    <source>
        <dbReference type="Proteomes" id="UP001181622"/>
    </source>
</evidence>
<reference evidence="2" key="1">
    <citation type="submission" date="2020-10" db="EMBL/GenBank/DDBJ databases">
        <authorList>
            <person name="Abbas A."/>
            <person name="Razzaq R."/>
            <person name="Waqas M."/>
            <person name="Abbas N."/>
            <person name="Nielsen T.K."/>
            <person name="Hansen L.H."/>
            <person name="Hussain S."/>
            <person name="Shahid M."/>
        </authorList>
    </citation>
    <scope>NUCLEOTIDE SEQUENCE</scope>
    <source>
        <strain evidence="2">S14</strain>
    </source>
</reference>
<dbReference type="RefSeq" id="WP_309388396.1">
    <property type="nucleotide sequence ID" value="NZ_JADBEO010000002.1"/>
</dbReference>